<proteinExistence type="predicted"/>
<reference evidence="2" key="1">
    <citation type="journal article" date="2023" name="Mol. Phylogenet. Evol.">
        <title>Genome-scale phylogeny and comparative genomics of the fungal order Sordariales.</title>
        <authorList>
            <person name="Hensen N."/>
            <person name="Bonometti L."/>
            <person name="Westerberg I."/>
            <person name="Brannstrom I.O."/>
            <person name="Guillou S."/>
            <person name="Cros-Aarteil S."/>
            <person name="Calhoun S."/>
            <person name="Haridas S."/>
            <person name="Kuo A."/>
            <person name="Mondo S."/>
            <person name="Pangilinan J."/>
            <person name="Riley R."/>
            <person name="LaButti K."/>
            <person name="Andreopoulos B."/>
            <person name="Lipzen A."/>
            <person name="Chen C."/>
            <person name="Yan M."/>
            <person name="Daum C."/>
            <person name="Ng V."/>
            <person name="Clum A."/>
            <person name="Steindorff A."/>
            <person name="Ohm R.A."/>
            <person name="Martin F."/>
            <person name="Silar P."/>
            <person name="Natvig D.O."/>
            <person name="Lalanne C."/>
            <person name="Gautier V."/>
            <person name="Ament-Velasquez S.L."/>
            <person name="Kruys A."/>
            <person name="Hutchinson M.I."/>
            <person name="Powell A.J."/>
            <person name="Barry K."/>
            <person name="Miller A.N."/>
            <person name="Grigoriev I.V."/>
            <person name="Debuchy R."/>
            <person name="Gladieux P."/>
            <person name="Hiltunen Thoren M."/>
            <person name="Johannesson H."/>
        </authorList>
    </citation>
    <scope>NUCLEOTIDE SEQUENCE</scope>
    <source>
        <strain evidence="2">CBS 757.83</strain>
    </source>
</reference>
<feature type="compositionally biased region" description="Low complexity" evidence="1">
    <location>
        <begin position="147"/>
        <end position="169"/>
    </location>
</feature>
<protein>
    <submittedName>
        <fullName evidence="2">Uncharacterized protein</fullName>
    </submittedName>
</protein>
<evidence type="ECO:0000313" key="2">
    <source>
        <dbReference type="EMBL" id="KAK4105785.1"/>
    </source>
</evidence>
<dbReference type="AlphaFoldDB" id="A0AAN6QCL8"/>
<feature type="compositionally biased region" description="Low complexity" evidence="1">
    <location>
        <begin position="110"/>
        <end position="119"/>
    </location>
</feature>
<dbReference type="EMBL" id="MU863625">
    <property type="protein sequence ID" value="KAK4105785.1"/>
    <property type="molecule type" value="Genomic_DNA"/>
</dbReference>
<dbReference type="Proteomes" id="UP001305647">
    <property type="component" value="Unassembled WGS sequence"/>
</dbReference>
<evidence type="ECO:0000313" key="3">
    <source>
        <dbReference type="Proteomes" id="UP001305647"/>
    </source>
</evidence>
<comment type="caution">
    <text evidence="2">The sequence shown here is derived from an EMBL/GenBank/DDBJ whole genome shotgun (WGS) entry which is preliminary data.</text>
</comment>
<name>A0AAN6QCL8_9PEZI</name>
<reference evidence="2" key="2">
    <citation type="submission" date="2023-05" db="EMBL/GenBank/DDBJ databases">
        <authorList>
            <consortium name="Lawrence Berkeley National Laboratory"/>
            <person name="Steindorff A."/>
            <person name="Hensen N."/>
            <person name="Bonometti L."/>
            <person name="Westerberg I."/>
            <person name="Brannstrom I.O."/>
            <person name="Guillou S."/>
            <person name="Cros-Aarteil S."/>
            <person name="Calhoun S."/>
            <person name="Haridas S."/>
            <person name="Kuo A."/>
            <person name="Mondo S."/>
            <person name="Pangilinan J."/>
            <person name="Riley R."/>
            <person name="Labutti K."/>
            <person name="Andreopoulos B."/>
            <person name="Lipzen A."/>
            <person name="Chen C."/>
            <person name="Yanf M."/>
            <person name="Daum C."/>
            <person name="Ng V."/>
            <person name="Clum A."/>
            <person name="Ohm R."/>
            <person name="Martin F."/>
            <person name="Silar P."/>
            <person name="Natvig D."/>
            <person name="Lalanne C."/>
            <person name="Gautier V."/>
            <person name="Ament-Velasquez S.L."/>
            <person name="Kruys A."/>
            <person name="Hutchinson M.I."/>
            <person name="Powell A.J."/>
            <person name="Barry K."/>
            <person name="Miller A.N."/>
            <person name="Grigoriev I.V."/>
            <person name="Debuchy R."/>
            <person name="Gladieux P."/>
            <person name="Thoren M.H."/>
            <person name="Johannesson H."/>
        </authorList>
    </citation>
    <scope>NUCLEOTIDE SEQUENCE</scope>
    <source>
        <strain evidence="2">CBS 757.83</strain>
    </source>
</reference>
<accession>A0AAN6QCL8</accession>
<feature type="region of interest" description="Disordered" evidence="1">
    <location>
        <begin position="73"/>
        <end position="169"/>
    </location>
</feature>
<gene>
    <name evidence="2" type="ORF">N658DRAFT_132689</name>
</gene>
<organism evidence="2 3">
    <name type="scientific">Parathielavia hyrcaniae</name>
    <dbReference type="NCBI Taxonomy" id="113614"/>
    <lineage>
        <taxon>Eukaryota</taxon>
        <taxon>Fungi</taxon>
        <taxon>Dikarya</taxon>
        <taxon>Ascomycota</taxon>
        <taxon>Pezizomycotina</taxon>
        <taxon>Sordariomycetes</taxon>
        <taxon>Sordariomycetidae</taxon>
        <taxon>Sordariales</taxon>
        <taxon>Chaetomiaceae</taxon>
        <taxon>Parathielavia</taxon>
    </lineage>
</organism>
<sequence>MTDEGSGWPCRALCASEPPATTLAYMYMYRPPHHEDNLQITTARNTQRQQRGQIRVTLDNTWVGGGAYIPPSHPAHYLPHPTSPKPQQLPPALTRKHPPAPEHQAGHPHTNTSTSTRTSPIRPQHPSCCPPAPIVPNPSTACPTPPTGTSLSPGATATTWPSTASPSARAARTTTAARTTERASQAIDSVQTDVVALQSPYWVNQGCVNT</sequence>
<evidence type="ECO:0000256" key="1">
    <source>
        <dbReference type="SAM" id="MobiDB-lite"/>
    </source>
</evidence>
<keyword evidence="3" id="KW-1185">Reference proteome</keyword>